<feature type="domain" description="Streptococcal pilin isopeptide linkage" evidence="4">
    <location>
        <begin position="583"/>
        <end position="704"/>
    </location>
</feature>
<name>A0A380G264_9STAP</name>
<dbReference type="Gene3D" id="2.60.40.3050">
    <property type="match status" value="12"/>
</dbReference>
<feature type="domain" description="Streptococcal pilin isopeptide linkage" evidence="4">
    <location>
        <begin position="2072"/>
        <end position="2186"/>
    </location>
</feature>
<organism evidence="6 7">
    <name type="scientific">Staphylococcus petrasii</name>
    <dbReference type="NCBI Taxonomy" id="1276936"/>
    <lineage>
        <taxon>Bacteria</taxon>
        <taxon>Bacillati</taxon>
        <taxon>Bacillota</taxon>
        <taxon>Bacilli</taxon>
        <taxon>Bacillales</taxon>
        <taxon>Staphylococcaceae</taxon>
        <taxon>Staphylococcus</taxon>
    </lineage>
</organism>
<evidence type="ECO:0000313" key="7">
    <source>
        <dbReference type="Proteomes" id="UP000254047"/>
    </source>
</evidence>
<evidence type="ECO:0000313" key="6">
    <source>
        <dbReference type="EMBL" id="SUM45249.1"/>
    </source>
</evidence>
<dbReference type="NCBIfam" id="TIGR03786">
    <property type="entry name" value="strep_pil_rpt"/>
    <property type="match status" value="9"/>
</dbReference>
<feature type="domain" description="Streptococcal pilin isopeptide linkage" evidence="4">
    <location>
        <begin position="838"/>
        <end position="939"/>
    </location>
</feature>
<keyword evidence="1" id="KW-0732">Signal</keyword>
<dbReference type="Pfam" id="PF04650">
    <property type="entry name" value="YSIRK_signal"/>
    <property type="match status" value="1"/>
</dbReference>
<reference evidence="6 7" key="1">
    <citation type="submission" date="2018-06" db="EMBL/GenBank/DDBJ databases">
        <authorList>
            <consortium name="Pathogen Informatics"/>
            <person name="Doyle S."/>
        </authorList>
    </citation>
    <scope>NUCLEOTIDE SEQUENCE [LARGE SCALE GENOMIC DNA]</scope>
    <source>
        <strain evidence="6 7">NCTC13830</strain>
    </source>
</reference>
<dbReference type="InterPro" id="IPR038174">
    <property type="entry name" value="Strep_pil_link_sf"/>
</dbReference>
<feature type="region of interest" description="Disordered" evidence="2">
    <location>
        <begin position="44"/>
        <end position="201"/>
    </location>
</feature>
<feature type="domain" description="Adhesin isopeptide-forming adherence" evidence="5">
    <location>
        <begin position="2240"/>
        <end position="2369"/>
    </location>
</feature>
<feature type="domain" description="Adhesin isopeptide-forming adherence" evidence="5">
    <location>
        <begin position="1578"/>
        <end position="1707"/>
    </location>
</feature>
<feature type="compositionally biased region" description="Polar residues" evidence="2">
    <location>
        <begin position="1565"/>
        <end position="1588"/>
    </location>
</feature>
<evidence type="ECO:0000259" key="5">
    <source>
        <dbReference type="Pfam" id="PF17998"/>
    </source>
</evidence>
<feature type="domain" description="Streptococcal pilin isopeptide linkage" evidence="4">
    <location>
        <begin position="1741"/>
        <end position="1855"/>
    </location>
</feature>
<feature type="domain" description="Streptococcal pilin isopeptide linkage" evidence="4">
    <location>
        <begin position="2737"/>
        <end position="2852"/>
    </location>
</feature>
<feature type="domain" description="Streptococcal pilin isopeptide linkage" evidence="4">
    <location>
        <begin position="715"/>
        <end position="829"/>
    </location>
</feature>
<feature type="domain" description="Streptococcal pilin isopeptide linkage" evidence="4">
    <location>
        <begin position="1073"/>
        <end position="1174"/>
    </location>
</feature>
<dbReference type="InterPro" id="IPR022464">
    <property type="entry name" value="Strep_pil_isopept_link"/>
</dbReference>
<dbReference type="Pfam" id="PF12892">
    <property type="entry name" value="FctA"/>
    <property type="match status" value="12"/>
</dbReference>
<feature type="domain" description="Streptococcal pilin isopeptide linkage" evidence="4">
    <location>
        <begin position="950"/>
        <end position="1063"/>
    </location>
</feature>
<feature type="region of interest" description="Disordered" evidence="2">
    <location>
        <begin position="2560"/>
        <end position="2582"/>
    </location>
</feature>
<accession>A0A380G264</accession>
<gene>
    <name evidence="6" type="primary">pls_3</name>
    <name evidence="6" type="ORF">NCTC13830_02670</name>
</gene>
<dbReference type="Pfam" id="PF17998">
    <property type="entry name" value="AgI_II_C2"/>
    <property type="match status" value="4"/>
</dbReference>
<feature type="domain" description="Adhesin isopeptide-forming adherence" evidence="5">
    <location>
        <begin position="1907"/>
        <end position="2038"/>
    </location>
</feature>
<sequence length="2925" mass="320350">MKQRVKQKFSIRKFSIGTGSVLLGTFLILGVQDVAHASELDANSKNSTTANSSANPDAKAPVTQANTNEVSQPETTNKENAVAQEAPTSEAPATAQSNTEAKTTVEAAPTSTAKAEDREAKTDSAPQTETNTVTAASDTTSQPVVHKRSRRSATAPLSSEGVLEDTTTKATPNMDDPNGATVKSRDVVIPKPKGSNTIPTQNVLFEKNPDPNQYTFAITDLKNFNAAYNTKYYYRLSKPYDDSNNVTIELIDGNTNSVVETKRINSPGTVSIGETTLARAVAARDPQKAKYGHINFTFLQTLDSFQKLVSTIRGRFAIDDQGSLEDQRSGIQIYDVYNAANEGTTITDPQYYIPQIVPETAYYRVVNKNNPTYQANKTDVNAQTYEPNRTEKELARYTIKGMDGQTYTASNVRQFEGYHLYQMADPANMTGPMTRPYQVGLRYVDAETNNGGVKRIKEIVGEDGTTRIEVWTLSADHMSESAKNTGIDTTNYVKVYESTLKPGQRNMNDLGKQILIPGYTKPFLIQPTSAGDGAVGNLYAPDQTINGVQVGRGSNFRLQNLLTKAHPVIYYYTKIEPVEVTLTAKKVVKGTSSLPGGEIPVTNGQFTFNIAAGPNSPAIPVASQTKTNDANGTVTFDKIAFSKPGTYTYTITENKTNLSSNYDAEPLTVTATVKVTEENGVLKSNVSYAYASDNDNNQAFTNYYVAPKQLNFDVHFTKELAGRPLNNGEFHFNMKNADGEVIATGTNDAQGQINFTFIDGKRPTYTNTDAGKTFTYTVEEVPGTEEGLTYDPMKAKVTVNVTKSQDQSLHVLTVTSVAPSDTVFNNIYTRNPAKAKIEFTKVLAGKNLTDGAFEFTLSENGEVLQTVRNKNGKVTFEDISYDSEGSHTYTIKEVRGNDANYDYDPMEATVTVNVNENPSTHELSTVVEMPDDTEFNNYYVAPKQLNFDVQFTKELTGRPLNDGEFHFNMKNADGEVIATGTNNAQGIITFEFVNGKRPTYTNADAGKTFTYTVEEVPSDLENITSDPMKAKVTVNVTKSEDQGLHVLTVTSVAPADKEFNNVFTPPSAKAKIEFTKSLIGKDLTDGEFQFTISENGEVLQTVTNKGGKVVFDDLTYDEVGLHSYTIKEVAGTDPNIDYDSMVAIVTVNVYQSPSTGLLAAEIIPAADSEFHNYYVTPKQLNFDVQFTKELVGRDLKDQEFHFNMKDANGDVIATGTNNAEGKINFTFVDGKRPTYTNADAGKSFTYTVEEVASDEQGMTSDPMKAKVTVNVTKDLHVLTVTSVAPSDTEFNNIYTPTPAKAKIEFTKALTGKALTDGEFQFTLSENGEVLQTVSNKDGKVSFDEISYDEEGSHTYTIKEVVGTDANIDYDPMEATVTVNVSKNSTTGNYEAVVLTPDDTEFNNFYVAPKELNFDVEFTKALTGRDLKDQEFQFNMKDANGEVIATGTNNAAGKITFTFVDGKRPTYTNADAGKSFTYTVEEVPSTEVGVTSDAMKATVTVNVTKDLHVLTATSVAPADTEFNNTFVPPTPPTPVFQPEKFDLSVEKFDLTGNKLLDDDSELTNKYADTNANPYADQSDNNEPENINTKTLTRGDKIVYQVWLDTTQLGAENKISKVGITDDYDETSVDVSEIKAYDSVTGQDVTNLFDITNENGVITATSKASLIKDHVLDNEQIPFGRYYKFDIVGSIKADAVADKDITNVANQSVQFFNPAKGNNETPPPKPSEKRVNKVKSEPANIQLKVTKRLEGGQLKGNDYTFDLIDLANPGQPVQEATNDADGNVNFTAIKYNQAGTYNYVVTEKVGTETNIDYDKMTVNVIVKVDKDPTTGNLQANVQYVSTGGKAVDQNDTEFNNTVIPPVPPTPVFQPEKFDLSVEKFDLTGNQLLDDDSELANKYADTNNNPYADQTNNNEAENINTKELTRGDKIVYQVWLDTTQLTSANNINQLGITDDYDETSVDVSEIKAYDGVTGQDVTDLFDITNENGVISATSKVSLIKDHIIDNDQMPFGRYYKFDIVGTIKADAKANKDFTNVANQSVQFFNPVKGGNEVPPPKPSQKRVNKVKSEPANIELKVTKKLEGGQLQGGDYTFVLTDVTNPDQPLQEATNDADGNVKFTPIKYKEVGTHSYLVTEKVGTDANVDYDKMSILVNVDVTENPTTGNLETAVKYISTGGKSIGANDTEFNNTVIPPTPPTPEFQPEKFDLSVPKFDLTGNKLLDDDSELANKYADTNSNPYADQANNNEPENINTKELTRGDAIVYQVWLDTTKLTEANKINKVGITDDYDETSVDVSEVKAYDGVTGQDVTDLFDITNENGVITATSKDSLIKDHVIDNSQMPFGRYYKFDIVGTVKADAVAGKDITNVANQSVQFFNPTKGGNEVPPPKPSEKRVNKVKPEPANIELKVTKRLEGGELKGGDFTFVLTDLANPDQPVQQATNDANGNVKFLPIKYKEVGTHSYLVTEKVGTDANVDYDTMSIVVNVNVTKDATTGNLKTEVKYVSTGGKSIGANDTEFNNTLTPPPPVVPPTPEFQPEKFDLSVPKFDLTGDKLLDDDSELANKYADTSSNPYADQANNNEPENINTKELNRGDAIVYQVWLDTTKLTEANKINKLGITDDYDEANVEVSDIKAYDSVTGQDVTHLFDITNENGVITATTKESLVTDHVIDNNQMPFGRYYKFDIVGTVKADAVAGKDFTNIANQSVQYFNPVKGGNEVPPPKPSEKRVNKVKPAPADIELKVTKKLEGGQLKGGDFTFVLTDLANPDQVVQEVTNDADGVVKFSTMKYKEVGTHSYLVTEKVGPDASVDYDTMSVVVNVDVTKDEATGNLKTNVKYVSTGGKSIGANDTEFNNTVKPPTPPHFQPEKFDLSVPKFDLTGNKLLDDDSELANKYADTNSNPYADQSNNNEPENINTKELNRGDAIVYQV</sequence>
<feature type="domain" description="Adhesin isopeptide-forming adherence" evidence="5">
    <location>
        <begin position="2574"/>
        <end position="2703"/>
    </location>
</feature>
<dbReference type="Proteomes" id="UP000254047">
    <property type="component" value="Unassembled WGS sequence"/>
</dbReference>
<dbReference type="InterPro" id="IPR005877">
    <property type="entry name" value="YSIRK_signal_dom"/>
</dbReference>
<feature type="compositionally biased region" description="Low complexity" evidence="2">
    <location>
        <begin position="44"/>
        <end position="55"/>
    </location>
</feature>
<evidence type="ECO:0000259" key="4">
    <source>
        <dbReference type="Pfam" id="PF12892"/>
    </source>
</evidence>
<dbReference type="Gene3D" id="2.60.40.740">
    <property type="match status" value="4"/>
</dbReference>
<evidence type="ECO:0000256" key="1">
    <source>
        <dbReference type="ARBA" id="ARBA00022729"/>
    </source>
</evidence>
<feature type="compositionally biased region" description="Polar residues" evidence="2">
    <location>
        <begin position="124"/>
        <end position="143"/>
    </location>
</feature>
<feature type="domain" description="Streptococcal pilin isopeptide linkage" evidence="4">
    <location>
        <begin position="1416"/>
        <end position="1525"/>
    </location>
</feature>
<feature type="domain" description="Streptococcal pilin isopeptide linkage" evidence="4">
    <location>
        <begin position="1304"/>
        <end position="1405"/>
    </location>
</feature>
<feature type="compositionally biased region" description="Polar residues" evidence="2">
    <location>
        <begin position="2891"/>
        <end position="2911"/>
    </location>
</feature>
<feature type="compositionally biased region" description="Polar residues" evidence="2">
    <location>
        <begin position="63"/>
        <end position="79"/>
    </location>
</feature>
<feature type="compositionally biased region" description="Polar residues" evidence="2">
    <location>
        <begin position="2562"/>
        <end position="2582"/>
    </location>
</feature>
<dbReference type="InterPro" id="IPR026345">
    <property type="entry name" value="Adh_isopep-form_adh_dom"/>
</dbReference>
<feature type="region of interest" description="Disordered" evidence="2">
    <location>
        <begin position="2374"/>
        <end position="2393"/>
    </location>
</feature>
<dbReference type="RefSeq" id="WP_240621740.1">
    <property type="nucleotide sequence ID" value="NZ_PPQT01000017.1"/>
</dbReference>
<proteinExistence type="predicted"/>
<evidence type="ECO:0000259" key="3">
    <source>
        <dbReference type="Pfam" id="PF04650"/>
    </source>
</evidence>
<dbReference type="NCBIfam" id="TIGR01168">
    <property type="entry name" value="YSIRK_signal"/>
    <property type="match status" value="1"/>
</dbReference>
<dbReference type="EMBL" id="UHDO01000001">
    <property type="protein sequence ID" value="SUM45249.1"/>
    <property type="molecule type" value="Genomic_DNA"/>
</dbReference>
<feature type="region of interest" description="Disordered" evidence="2">
    <location>
        <begin position="1710"/>
        <end position="1732"/>
    </location>
</feature>
<protein>
    <submittedName>
        <fullName evidence="6">Serine-aspartate repeat-containing protein C</fullName>
    </submittedName>
</protein>
<feature type="region of interest" description="Disordered" evidence="2">
    <location>
        <begin position="1563"/>
        <end position="1588"/>
    </location>
</feature>
<evidence type="ECO:0000256" key="2">
    <source>
        <dbReference type="SAM" id="MobiDB-lite"/>
    </source>
</evidence>
<feature type="domain" description="YSIRK Gram-positive signal peptide" evidence="3">
    <location>
        <begin position="6"/>
        <end position="29"/>
    </location>
</feature>
<dbReference type="NCBIfam" id="TIGR04228">
    <property type="entry name" value="isopep_sspB_C2"/>
    <property type="match status" value="4"/>
</dbReference>
<feature type="domain" description="Streptococcal pilin isopeptide linkage" evidence="4">
    <location>
        <begin position="1185"/>
        <end position="1295"/>
    </location>
</feature>
<feature type="region of interest" description="Disordered" evidence="2">
    <location>
        <begin position="2890"/>
        <end position="2911"/>
    </location>
</feature>
<feature type="domain" description="Streptococcal pilin isopeptide linkage" evidence="4">
    <location>
        <begin position="2403"/>
        <end position="2517"/>
    </location>
</feature>